<gene>
    <name evidence="8" type="ORF">Vbra_19768</name>
</gene>
<feature type="transmembrane region" description="Helical" evidence="7">
    <location>
        <begin position="115"/>
        <end position="136"/>
    </location>
</feature>
<evidence type="ECO:0000256" key="6">
    <source>
        <dbReference type="ARBA" id="ARBA00023136"/>
    </source>
</evidence>
<evidence type="ECO:0000313" key="9">
    <source>
        <dbReference type="Proteomes" id="UP000041254"/>
    </source>
</evidence>
<keyword evidence="9" id="KW-1185">Reference proteome</keyword>
<organism evidence="8 9">
    <name type="scientific">Vitrella brassicaformis (strain CCMP3155)</name>
    <dbReference type="NCBI Taxonomy" id="1169540"/>
    <lineage>
        <taxon>Eukaryota</taxon>
        <taxon>Sar</taxon>
        <taxon>Alveolata</taxon>
        <taxon>Colpodellida</taxon>
        <taxon>Vitrellaceae</taxon>
        <taxon>Vitrella</taxon>
    </lineage>
</organism>
<keyword evidence="4 7" id="KW-0812">Transmembrane</keyword>
<dbReference type="PANTHER" id="PTHR10332:SF10">
    <property type="entry name" value="EQUILIBRATIVE NUCLEOSIDE TRANSPORTER 4"/>
    <property type="match status" value="1"/>
</dbReference>
<comment type="subcellular location">
    <subcellularLocation>
        <location evidence="1">Membrane</location>
        <topology evidence="1">Multi-pass membrane protein</topology>
    </subcellularLocation>
</comment>
<dbReference type="VEuPathDB" id="CryptoDB:Vbra_19768"/>
<comment type="similarity">
    <text evidence="2">Belongs to the SLC29A/ENT transporter (TC 2.A.57) family.</text>
</comment>
<evidence type="ECO:0000256" key="7">
    <source>
        <dbReference type="SAM" id="Phobius"/>
    </source>
</evidence>
<feature type="transmembrane region" description="Helical" evidence="7">
    <location>
        <begin position="323"/>
        <end position="341"/>
    </location>
</feature>
<feature type="transmembrane region" description="Helical" evidence="7">
    <location>
        <begin position="224"/>
        <end position="246"/>
    </location>
</feature>
<dbReference type="InParanoid" id="A0A0G4H7E2"/>
<dbReference type="Pfam" id="PF01733">
    <property type="entry name" value="Nucleoside_tran"/>
    <property type="match status" value="1"/>
</dbReference>
<evidence type="ECO:0000256" key="3">
    <source>
        <dbReference type="ARBA" id="ARBA00022448"/>
    </source>
</evidence>
<dbReference type="EMBL" id="CDMY01001052">
    <property type="protein sequence ID" value="CEM39787.1"/>
    <property type="molecule type" value="Genomic_DNA"/>
</dbReference>
<dbReference type="GO" id="GO:0005337">
    <property type="term" value="F:nucleoside transmembrane transporter activity"/>
    <property type="evidence" value="ECO:0007669"/>
    <property type="project" value="InterPro"/>
</dbReference>
<evidence type="ECO:0000256" key="1">
    <source>
        <dbReference type="ARBA" id="ARBA00004141"/>
    </source>
</evidence>
<evidence type="ECO:0000256" key="4">
    <source>
        <dbReference type="ARBA" id="ARBA00022692"/>
    </source>
</evidence>
<keyword evidence="5 7" id="KW-1133">Transmembrane helix</keyword>
<proteinExistence type="inferred from homology"/>
<protein>
    <submittedName>
        <fullName evidence="8">Uncharacterized protein</fullName>
    </submittedName>
</protein>
<evidence type="ECO:0000313" key="8">
    <source>
        <dbReference type="EMBL" id="CEM39787.1"/>
    </source>
</evidence>
<dbReference type="InterPro" id="IPR002259">
    <property type="entry name" value="Eqnu_transpt"/>
</dbReference>
<feature type="transmembrane region" description="Helical" evidence="7">
    <location>
        <begin position="258"/>
        <end position="277"/>
    </location>
</feature>
<dbReference type="PANTHER" id="PTHR10332">
    <property type="entry name" value="EQUILIBRATIVE NUCLEOSIDE TRANSPORTER"/>
    <property type="match status" value="1"/>
</dbReference>
<dbReference type="OrthoDB" id="1856718at2759"/>
<sequence length="396" mass="43096">MALLGVAVVLTFYALLMYVDFFRQVFPGQNVEYTFSTVYKVANFATGLIVVCIGSSIPYPAKIVPALILQAASLASFVFLTSVDAVAIACGVAGTAHAFSHGSIAGLCGALPERYMQSFVVGIGVSGLVASISKMLTKMAFADHRTAAYVWTAELLSFYLFTLCLYVCQVDTHPDVVRVKTKGRDGSTADDQPLIISTHTRIAPLEDEKPASALMAPLVTLARVWPWLMVMVANWLITFLIFPGIASELESSVRFFQSSGWFHVLLFWDFLLFDVLGRYLPKLPGFRGISLANLCLLTVARSVFFPAFLLIRAYDGNHWGFDAGAFSCMLLMALTHGYPVAVCAVEPLAHVPSHQKEMAGAFTFLAYVGGQSLGLSLALTLKSHSVIFWQPTSPFV</sequence>
<feature type="transmembrane region" description="Helical" evidence="7">
    <location>
        <begin position="41"/>
        <end position="59"/>
    </location>
</feature>
<dbReference type="GO" id="GO:0005886">
    <property type="term" value="C:plasma membrane"/>
    <property type="evidence" value="ECO:0007669"/>
    <property type="project" value="TreeGrafter"/>
</dbReference>
<feature type="transmembrane region" description="Helical" evidence="7">
    <location>
        <begin position="71"/>
        <end position="95"/>
    </location>
</feature>
<feature type="transmembrane region" description="Helical" evidence="7">
    <location>
        <begin position="289"/>
        <end position="311"/>
    </location>
</feature>
<keyword evidence="3" id="KW-0813">Transport</keyword>
<dbReference type="AlphaFoldDB" id="A0A0G4H7E2"/>
<feature type="transmembrane region" description="Helical" evidence="7">
    <location>
        <begin position="148"/>
        <end position="168"/>
    </location>
</feature>
<dbReference type="PRINTS" id="PR01130">
    <property type="entry name" value="DERENTRNSPRT"/>
</dbReference>
<keyword evidence="6 7" id="KW-0472">Membrane</keyword>
<reference evidence="8 9" key="1">
    <citation type="submission" date="2014-11" db="EMBL/GenBank/DDBJ databases">
        <authorList>
            <person name="Zhu J."/>
            <person name="Qi W."/>
            <person name="Song R."/>
        </authorList>
    </citation>
    <scope>NUCLEOTIDE SEQUENCE [LARGE SCALE GENOMIC DNA]</scope>
</reference>
<feature type="transmembrane region" description="Helical" evidence="7">
    <location>
        <begin position="361"/>
        <end position="381"/>
    </location>
</feature>
<dbReference type="Proteomes" id="UP000041254">
    <property type="component" value="Unassembled WGS sequence"/>
</dbReference>
<name>A0A0G4H7E2_VITBC</name>
<evidence type="ECO:0000256" key="2">
    <source>
        <dbReference type="ARBA" id="ARBA00007965"/>
    </source>
</evidence>
<dbReference type="OMA" id="GMVVCWI"/>
<evidence type="ECO:0000256" key="5">
    <source>
        <dbReference type="ARBA" id="ARBA00022989"/>
    </source>
</evidence>
<accession>A0A0G4H7E2</accession>